<name>A0A0F9HQV3_9ZZZZ</name>
<sequence length="131" mass="14582">MVRYADPDQRRFWGWAYITKNADGTQVVDHSGDVISTPGARAAFEDSWYRYVRDSGAGDDMHDLRSASKLIEAVHFDKTKAAAMGIPDEVIPEGVWVGFEALPTPAGDELWKRVKNGDRSMISIYGRGVYA</sequence>
<gene>
    <name evidence="1" type="ORF">LCGC14_1968620</name>
</gene>
<accession>A0A0F9HQV3</accession>
<evidence type="ECO:0000313" key="1">
    <source>
        <dbReference type="EMBL" id="KKL84040.1"/>
    </source>
</evidence>
<organism evidence="1">
    <name type="scientific">marine sediment metagenome</name>
    <dbReference type="NCBI Taxonomy" id="412755"/>
    <lineage>
        <taxon>unclassified sequences</taxon>
        <taxon>metagenomes</taxon>
        <taxon>ecological metagenomes</taxon>
    </lineage>
</organism>
<proteinExistence type="predicted"/>
<reference evidence="1" key="1">
    <citation type="journal article" date="2015" name="Nature">
        <title>Complex archaea that bridge the gap between prokaryotes and eukaryotes.</title>
        <authorList>
            <person name="Spang A."/>
            <person name="Saw J.H."/>
            <person name="Jorgensen S.L."/>
            <person name="Zaremba-Niedzwiedzka K."/>
            <person name="Martijn J."/>
            <person name="Lind A.E."/>
            <person name="van Eijk R."/>
            <person name="Schleper C."/>
            <person name="Guy L."/>
            <person name="Ettema T.J."/>
        </authorList>
    </citation>
    <scope>NUCLEOTIDE SEQUENCE</scope>
</reference>
<dbReference type="AlphaFoldDB" id="A0A0F9HQV3"/>
<protein>
    <submittedName>
        <fullName evidence="1">Uncharacterized protein</fullName>
    </submittedName>
</protein>
<dbReference type="EMBL" id="LAZR01021810">
    <property type="protein sequence ID" value="KKL84040.1"/>
    <property type="molecule type" value="Genomic_DNA"/>
</dbReference>
<comment type="caution">
    <text evidence="1">The sequence shown here is derived from an EMBL/GenBank/DDBJ whole genome shotgun (WGS) entry which is preliminary data.</text>
</comment>